<accession>A0ABD5Q2A0</accession>
<proteinExistence type="predicted"/>
<dbReference type="Proteomes" id="UP001595945">
    <property type="component" value="Unassembled WGS sequence"/>
</dbReference>
<organism evidence="2 3">
    <name type="scientific">Halorussus aquaticus</name>
    <dbReference type="NCBI Taxonomy" id="2953748"/>
    <lineage>
        <taxon>Archaea</taxon>
        <taxon>Methanobacteriati</taxon>
        <taxon>Methanobacteriota</taxon>
        <taxon>Stenosarchaea group</taxon>
        <taxon>Halobacteria</taxon>
        <taxon>Halobacteriales</taxon>
        <taxon>Haladaptataceae</taxon>
        <taxon>Halorussus</taxon>
    </lineage>
</organism>
<feature type="transmembrane region" description="Helical" evidence="1">
    <location>
        <begin position="137"/>
        <end position="157"/>
    </location>
</feature>
<evidence type="ECO:0000313" key="2">
    <source>
        <dbReference type="EMBL" id="MFC4824844.1"/>
    </source>
</evidence>
<keyword evidence="1" id="KW-1133">Transmembrane helix</keyword>
<evidence type="ECO:0000256" key="1">
    <source>
        <dbReference type="SAM" id="Phobius"/>
    </source>
</evidence>
<keyword evidence="1" id="KW-0472">Membrane</keyword>
<keyword evidence="1" id="KW-0812">Transmembrane</keyword>
<dbReference type="RefSeq" id="WP_254269440.1">
    <property type="nucleotide sequence ID" value="NZ_CP100400.1"/>
</dbReference>
<dbReference type="GeneID" id="73044455"/>
<gene>
    <name evidence="2" type="ORF">ACFO9K_11300</name>
</gene>
<evidence type="ECO:0000313" key="3">
    <source>
        <dbReference type="Proteomes" id="UP001595945"/>
    </source>
</evidence>
<name>A0ABD5Q2A0_9EURY</name>
<comment type="caution">
    <text evidence="2">The sequence shown here is derived from an EMBL/GenBank/DDBJ whole genome shotgun (WGS) entry which is preliminary data.</text>
</comment>
<dbReference type="AlphaFoldDB" id="A0ABD5Q2A0"/>
<keyword evidence="3" id="KW-1185">Reference proteome</keyword>
<reference evidence="2 3" key="1">
    <citation type="journal article" date="2019" name="Int. J. Syst. Evol. Microbiol.">
        <title>The Global Catalogue of Microorganisms (GCM) 10K type strain sequencing project: providing services to taxonomists for standard genome sequencing and annotation.</title>
        <authorList>
            <consortium name="The Broad Institute Genomics Platform"/>
            <consortium name="The Broad Institute Genome Sequencing Center for Infectious Disease"/>
            <person name="Wu L."/>
            <person name="Ma J."/>
        </authorList>
    </citation>
    <scope>NUCLEOTIDE SEQUENCE [LARGE SCALE GENOMIC DNA]</scope>
    <source>
        <strain evidence="2 3">XZYJ18</strain>
    </source>
</reference>
<sequence>MSQSPLSQATDDRLSEMLFQGEEVQEEFTVEGARVAVTTHRVLVFTPDGDGRRFDHADRPNVLDATVETTGQDSYVEWGVRTGVYGAVLFGGGFLLKTSGILDQLGAANPPENAPETGVTELVSLLPQALGTLTTGLLVGGALLVLAALALVALYLSSRERELVIERAGDDPMRVPVRDDDAEDVARRLRAAVGTGSKSRSD</sequence>
<dbReference type="EMBL" id="JBHSHT010000001">
    <property type="protein sequence ID" value="MFC4824844.1"/>
    <property type="molecule type" value="Genomic_DNA"/>
</dbReference>
<protein>
    <submittedName>
        <fullName evidence="2">Uncharacterized protein</fullName>
    </submittedName>
</protein>